<dbReference type="NCBIfam" id="TIGR01730">
    <property type="entry name" value="RND_mfp"/>
    <property type="match status" value="1"/>
</dbReference>
<proteinExistence type="inferred from homology"/>
<feature type="transmembrane region" description="Helical" evidence="3">
    <location>
        <begin position="12"/>
        <end position="30"/>
    </location>
</feature>
<evidence type="ECO:0000256" key="1">
    <source>
        <dbReference type="ARBA" id="ARBA00009477"/>
    </source>
</evidence>
<evidence type="ECO:0000313" key="7">
    <source>
        <dbReference type="Proteomes" id="UP000297855"/>
    </source>
</evidence>
<dbReference type="Gene3D" id="2.40.30.170">
    <property type="match status" value="1"/>
</dbReference>
<comment type="caution">
    <text evidence="6">The sequence shown here is derived from an EMBL/GenBank/DDBJ whole genome shotgun (WGS) entry which is preliminary data.</text>
</comment>
<dbReference type="InterPro" id="IPR058792">
    <property type="entry name" value="Beta-barrel_RND_2"/>
</dbReference>
<dbReference type="SUPFAM" id="SSF111369">
    <property type="entry name" value="HlyD-like secretion proteins"/>
    <property type="match status" value="2"/>
</dbReference>
<dbReference type="GO" id="GO:0016020">
    <property type="term" value="C:membrane"/>
    <property type="evidence" value="ECO:0007669"/>
    <property type="project" value="InterPro"/>
</dbReference>
<dbReference type="PANTHER" id="PTHR30097">
    <property type="entry name" value="CATION EFFLUX SYSTEM PROTEIN CUSB"/>
    <property type="match status" value="1"/>
</dbReference>
<dbReference type="AlphaFoldDB" id="A0A4R9GMY5"/>
<dbReference type="Gene3D" id="2.40.420.20">
    <property type="match status" value="1"/>
</dbReference>
<dbReference type="Pfam" id="PF25954">
    <property type="entry name" value="Beta-barrel_RND_2"/>
    <property type="match status" value="1"/>
</dbReference>
<evidence type="ECO:0000313" key="6">
    <source>
        <dbReference type="EMBL" id="TGK17843.1"/>
    </source>
</evidence>
<keyword evidence="3" id="KW-1133">Transmembrane helix</keyword>
<name>A0A4R9GMY5_9LEPT</name>
<dbReference type="PRINTS" id="PR01490">
    <property type="entry name" value="RTXTOXIND"/>
</dbReference>
<dbReference type="Pfam" id="PF25989">
    <property type="entry name" value="YknX_C"/>
    <property type="match status" value="1"/>
</dbReference>
<evidence type="ECO:0000259" key="4">
    <source>
        <dbReference type="Pfam" id="PF25954"/>
    </source>
</evidence>
<evidence type="ECO:0000256" key="3">
    <source>
        <dbReference type="SAM" id="Phobius"/>
    </source>
</evidence>
<accession>A0A4R9GMY5</accession>
<comment type="similarity">
    <text evidence="1">Belongs to the membrane fusion protein (MFP) (TC 8.A.1) family.</text>
</comment>
<keyword evidence="3" id="KW-0812">Transmembrane</keyword>
<organism evidence="6 7">
    <name type="scientific">Leptospira fluminis</name>
    <dbReference type="NCBI Taxonomy" id="2484979"/>
    <lineage>
        <taxon>Bacteria</taxon>
        <taxon>Pseudomonadati</taxon>
        <taxon>Spirochaetota</taxon>
        <taxon>Spirochaetia</taxon>
        <taxon>Leptospirales</taxon>
        <taxon>Leptospiraceae</taxon>
        <taxon>Leptospira</taxon>
    </lineage>
</organism>
<dbReference type="OrthoDB" id="325180at2"/>
<dbReference type="InterPro" id="IPR006143">
    <property type="entry name" value="RND_pump_MFP"/>
</dbReference>
<dbReference type="Gene3D" id="1.10.287.470">
    <property type="entry name" value="Helix hairpin bin"/>
    <property type="match status" value="2"/>
</dbReference>
<dbReference type="PANTHER" id="PTHR30097:SF16">
    <property type="entry name" value="CATION EFFLUX SYSTEM (CZCB-LIKE)"/>
    <property type="match status" value="1"/>
</dbReference>
<evidence type="ECO:0000259" key="5">
    <source>
        <dbReference type="Pfam" id="PF25989"/>
    </source>
</evidence>
<keyword evidence="2" id="KW-0813">Transport</keyword>
<feature type="domain" description="YknX-like C-terminal permuted SH3-like" evidence="5">
    <location>
        <begin position="422"/>
        <end position="487"/>
    </location>
</feature>
<dbReference type="EMBL" id="RQEV01000011">
    <property type="protein sequence ID" value="TGK17843.1"/>
    <property type="molecule type" value="Genomic_DNA"/>
</dbReference>
<dbReference type="InterPro" id="IPR058637">
    <property type="entry name" value="YknX-like_C"/>
</dbReference>
<dbReference type="FunFam" id="2.40.30.170:FF:000010">
    <property type="entry name" value="Efflux RND transporter periplasmic adaptor subunit"/>
    <property type="match status" value="1"/>
</dbReference>
<feature type="domain" description="CusB-like beta-barrel" evidence="4">
    <location>
        <begin position="338"/>
        <end position="411"/>
    </location>
</feature>
<dbReference type="Gene3D" id="2.40.50.100">
    <property type="match status" value="2"/>
</dbReference>
<protein>
    <submittedName>
        <fullName evidence="6">Efflux RND transporter periplasmic adaptor subunit</fullName>
    </submittedName>
</protein>
<gene>
    <name evidence="6" type="ORF">EHO61_10220</name>
</gene>
<reference evidence="6" key="1">
    <citation type="journal article" date="2019" name="PLoS Negl. Trop. Dis.">
        <title>Revisiting the worldwide diversity of Leptospira species in the environment.</title>
        <authorList>
            <person name="Vincent A.T."/>
            <person name="Schiettekatte O."/>
            <person name="Bourhy P."/>
            <person name="Veyrier F.J."/>
            <person name="Picardeau M."/>
        </authorList>
    </citation>
    <scope>NUCLEOTIDE SEQUENCE [LARGE SCALE GENOMIC DNA]</scope>
    <source>
        <strain evidence="6">SCS5</strain>
    </source>
</reference>
<evidence type="ECO:0000256" key="2">
    <source>
        <dbReference type="ARBA" id="ARBA00022448"/>
    </source>
</evidence>
<dbReference type="GO" id="GO:0022857">
    <property type="term" value="F:transmembrane transporter activity"/>
    <property type="evidence" value="ECO:0007669"/>
    <property type="project" value="InterPro"/>
</dbReference>
<sequence length="492" mass="54416">MSLIRSILFGKLGRIVLSATAIYLVLYFLYSRFAKNNPDSFLSKSGSAIFKPFGSGKKDAGEIPEAGDQRGMPVSARQVESKMLSPNIDVSGLIDFTDKVDLFSKIGGRLDKIFVKEGEDVTLGQKLFQVESLQMELELMKQQATLESSKSQVRLAREKYEKAKMGIFAKIQEMEKSKVIFEKSKEELEKAKNTFFSIEEVYKVGGLSREEFENAKLNLTAKESGFSIAKRDLEIHSIGLTDEDILRNGFAVPKSKEERINLLKEINTEIEKAELEVAQGVMHSHEAQVNSTKTMLKEAVIYSPIKGVVAKRYKNEGELLSGSGGSQPALTVINIDKVYAVFNITETESTVLKKGMRVDFTADVFRDSKFSGKVTLISPLVDQKAHTVEVRAIVENTGKKLKPGMFIRANIVLGDPTPTILVPLTSLVSTEAGQTSVFVLRDGRCYSVNVQTGKKHGEDVEIASGIQNGDMILLDKLSQLRDGMPVNPTILR</sequence>
<dbReference type="Proteomes" id="UP000297855">
    <property type="component" value="Unassembled WGS sequence"/>
</dbReference>
<keyword evidence="7" id="KW-1185">Reference proteome</keyword>
<dbReference type="InterPro" id="IPR051909">
    <property type="entry name" value="MFP_Cation_Efflux"/>
</dbReference>
<keyword evidence="3" id="KW-0472">Membrane</keyword>